<accession>A0ABM9SMY3</accession>
<evidence type="ECO:0000256" key="1">
    <source>
        <dbReference type="SAM" id="MobiDB-lite"/>
    </source>
</evidence>
<feature type="region of interest" description="Disordered" evidence="1">
    <location>
        <begin position="1"/>
        <end position="22"/>
    </location>
</feature>
<keyword evidence="3" id="KW-1185">Reference proteome</keyword>
<organism evidence="2 3">
    <name type="scientific">Yersinia nurmii</name>
    <dbReference type="NCBI Taxonomy" id="685706"/>
    <lineage>
        <taxon>Bacteria</taxon>
        <taxon>Pseudomonadati</taxon>
        <taxon>Pseudomonadota</taxon>
        <taxon>Gammaproteobacteria</taxon>
        <taxon>Enterobacterales</taxon>
        <taxon>Yersiniaceae</taxon>
        <taxon>Yersinia</taxon>
    </lineage>
</organism>
<dbReference type="EMBL" id="CPYD01000028">
    <property type="protein sequence ID" value="CNF30053.1"/>
    <property type="molecule type" value="Genomic_DNA"/>
</dbReference>
<dbReference type="Proteomes" id="UP000040578">
    <property type="component" value="Unassembled WGS sequence"/>
</dbReference>
<proteinExistence type="predicted"/>
<dbReference type="RefSeq" id="WP_157045601.1">
    <property type="nucleotide sequence ID" value="NZ_CPYD01000028.1"/>
</dbReference>
<reference evidence="2 3" key="1">
    <citation type="submission" date="2015-03" db="EMBL/GenBank/DDBJ databases">
        <authorList>
            <consortium name="Pathogen Informatics"/>
            <person name="Murphy D."/>
        </authorList>
    </citation>
    <scope>NUCLEOTIDE SEQUENCE [LARGE SCALE GENOMIC DNA]</scope>
    <source>
        <strain evidence="3">type strain: CIP110231</strain>
    </source>
</reference>
<gene>
    <name evidence="2" type="ORF">ERS137967_03760</name>
</gene>
<evidence type="ECO:0000313" key="2">
    <source>
        <dbReference type="EMBL" id="CNF30053.1"/>
    </source>
</evidence>
<evidence type="ECO:0000313" key="3">
    <source>
        <dbReference type="Proteomes" id="UP000040578"/>
    </source>
</evidence>
<protein>
    <submittedName>
        <fullName evidence="2">Uncharacterized protein</fullName>
    </submittedName>
</protein>
<sequence length="55" mass="6294">MRKKKPNSNTSGANQYQRAAKPDELLMVCNDNHVFGRKFAEIFRGIEARRGKANE</sequence>
<name>A0ABM9SMY3_9GAMM</name>
<feature type="compositionally biased region" description="Polar residues" evidence="1">
    <location>
        <begin position="7"/>
        <end position="17"/>
    </location>
</feature>
<comment type="caution">
    <text evidence="2">The sequence shown here is derived from an EMBL/GenBank/DDBJ whole genome shotgun (WGS) entry which is preliminary data.</text>
</comment>